<evidence type="ECO:0000313" key="3">
    <source>
        <dbReference type="EMBL" id="GAA4408049.1"/>
    </source>
</evidence>
<keyword evidence="4" id="KW-1185">Reference proteome</keyword>
<dbReference type="InterPro" id="IPR001466">
    <property type="entry name" value="Beta-lactam-related"/>
</dbReference>
<proteinExistence type="predicted"/>
<name>A0ABP8KJ74_9MICO</name>
<dbReference type="Pfam" id="PF00144">
    <property type="entry name" value="Beta-lactamase"/>
    <property type="match status" value="1"/>
</dbReference>
<feature type="domain" description="DUF7586" evidence="2">
    <location>
        <begin position="383"/>
        <end position="463"/>
    </location>
</feature>
<dbReference type="GO" id="GO:0016787">
    <property type="term" value="F:hydrolase activity"/>
    <property type="evidence" value="ECO:0007669"/>
    <property type="project" value="UniProtKB-KW"/>
</dbReference>
<keyword evidence="3" id="KW-0378">Hydrolase</keyword>
<dbReference type="InterPro" id="IPR056008">
    <property type="entry name" value="DUF7586"/>
</dbReference>
<accession>A0ABP8KJ74</accession>
<evidence type="ECO:0000259" key="1">
    <source>
        <dbReference type="Pfam" id="PF00144"/>
    </source>
</evidence>
<gene>
    <name evidence="3" type="ORF">GCM10023168_24850</name>
</gene>
<dbReference type="Pfam" id="PF24491">
    <property type="entry name" value="DUF7586"/>
    <property type="match status" value="1"/>
</dbReference>
<reference evidence="4" key="1">
    <citation type="journal article" date="2019" name="Int. J. Syst. Evol. Microbiol.">
        <title>The Global Catalogue of Microorganisms (GCM) 10K type strain sequencing project: providing services to taxonomists for standard genome sequencing and annotation.</title>
        <authorList>
            <consortium name="The Broad Institute Genomics Platform"/>
            <consortium name="The Broad Institute Genome Sequencing Center for Infectious Disease"/>
            <person name="Wu L."/>
            <person name="Ma J."/>
        </authorList>
    </citation>
    <scope>NUCLEOTIDE SEQUENCE [LARGE SCALE GENOMIC DNA]</scope>
    <source>
        <strain evidence="4">JCM 17809</strain>
    </source>
</reference>
<dbReference type="SUPFAM" id="SSF56601">
    <property type="entry name" value="beta-lactamase/transpeptidase-like"/>
    <property type="match status" value="1"/>
</dbReference>
<dbReference type="InterPro" id="IPR012338">
    <property type="entry name" value="Beta-lactam/transpept-like"/>
</dbReference>
<evidence type="ECO:0000259" key="2">
    <source>
        <dbReference type="Pfam" id="PF24491"/>
    </source>
</evidence>
<dbReference type="Gene3D" id="3.40.710.10">
    <property type="entry name" value="DD-peptidase/beta-lactamase superfamily"/>
    <property type="match status" value="1"/>
</dbReference>
<dbReference type="Proteomes" id="UP001500945">
    <property type="component" value="Unassembled WGS sequence"/>
</dbReference>
<evidence type="ECO:0000313" key="4">
    <source>
        <dbReference type="Proteomes" id="UP001500945"/>
    </source>
</evidence>
<dbReference type="RefSeq" id="WP_345206397.1">
    <property type="nucleotide sequence ID" value="NZ_BAABGM010000015.1"/>
</dbReference>
<feature type="domain" description="Beta-lactamase-related" evidence="1">
    <location>
        <begin position="12"/>
        <end position="361"/>
    </location>
</feature>
<sequence>MPLLASTTTRLDHLLATAQRDGRLPSVAAGLVRGGELVWSGAVGTVDGRAGGRPADADTQYRMGSITKTFVAVCVLRLRDAGRLDLTDRFGAHVPGSALDDVTLEQLLTHAGGVQAETGGPWWERSPGGDWEALVAGPVGQRFRGGRRFHYSNVGYAALGRLLEVHHGRGWADVVRDELLEPLAMSRTTTRPAGAAAHGLAVHPFADVLLPEPEHDAGAMAPAGQLWTTVEDLARWAAFLGGATQGLLSEQTLAEMLEPHHVVDDPGQPWTGAHGLGWQVWNVAGARYAGHGGSMPGFLAALRVRLDAGVPAGGAAAGLRPSGGDGTASGSLGAAGGAAGDGVVLLTNTTSSPATRTLASDLLATLAAHEPAPVQPWSAGGDAGLLELVGTWHWGPAVEVATVVGEHLVLGEPGAGRGSRFRRVGGDVWEGLDGYHAGEPLRVVRRRDGSVSHLDLASFRFTRTPYDPTADVPGGVDEAGWA</sequence>
<protein>
    <submittedName>
        <fullName evidence="3">Serine hydrolase domain-containing protein</fullName>
    </submittedName>
</protein>
<dbReference type="InterPro" id="IPR050491">
    <property type="entry name" value="AmpC-like"/>
</dbReference>
<dbReference type="EMBL" id="BAABGM010000015">
    <property type="protein sequence ID" value="GAA4408049.1"/>
    <property type="molecule type" value="Genomic_DNA"/>
</dbReference>
<dbReference type="PANTHER" id="PTHR46825">
    <property type="entry name" value="D-ALANYL-D-ALANINE-CARBOXYPEPTIDASE/ENDOPEPTIDASE AMPH"/>
    <property type="match status" value="1"/>
</dbReference>
<dbReference type="PANTHER" id="PTHR46825:SF7">
    <property type="entry name" value="D-ALANYL-D-ALANINE CARBOXYPEPTIDASE"/>
    <property type="match status" value="1"/>
</dbReference>
<organism evidence="3 4">
    <name type="scientific">Fodinibacter luteus</name>
    <dbReference type="NCBI Taxonomy" id="552064"/>
    <lineage>
        <taxon>Bacteria</taxon>
        <taxon>Bacillati</taxon>
        <taxon>Actinomycetota</taxon>
        <taxon>Actinomycetes</taxon>
        <taxon>Micrococcales</taxon>
        <taxon>Intrasporangiaceae</taxon>
        <taxon>Fodinibacter (ex Wang et al. 2009)</taxon>
    </lineage>
</organism>
<comment type="caution">
    <text evidence="3">The sequence shown here is derived from an EMBL/GenBank/DDBJ whole genome shotgun (WGS) entry which is preliminary data.</text>
</comment>